<feature type="domain" description="M23ase beta-sheet core" evidence="2">
    <location>
        <begin position="152"/>
        <end position="250"/>
    </location>
</feature>
<reference evidence="4" key="1">
    <citation type="journal article" date="2013" name="Stand. Genomic Sci.">
        <title>Complete genome sequence of the halophilic bacterium Spirochaeta africana type strain (Z-7692(T)) from the alkaline Lake Magadi in the East African Rift.</title>
        <authorList>
            <person name="Liolos K."/>
            <person name="Abt B."/>
            <person name="Scheuner C."/>
            <person name="Teshima H."/>
            <person name="Held B."/>
            <person name="Lapidus A."/>
            <person name="Nolan M."/>
            <person name="Lucas S."/>
            <person name="Deshpande S."/>
            <person name="Cheng J.F."/>
            <person name="Tapia R."/>
            <person name="Goodwin L.A."/>
            <person name="Pitluck S."/>
            <person name="Pagani I."/>
            <person name="Ivanova N."/>
            <person name="Mavromatis K."/>
            <person name="Mikhailova N."/>
            <person name="Huntemann M."/>
            <person name="Pati A."/>
            <person name="Chen A."/>
            <person name="Palaniappan K."/>
            <person name="Land M."/>
            <person name="Rohde M."/>
            <person name="Tindall B.J."/>
            <person name="Detter J.C."/>
            <person name="Goker M."/>
            <person name="Bristow J."/>
            <person name="Eisen J.A."/>
            <person name="Markowitz V."/>
            <person name="Hugenholtz P."/>
            <person name="Woyke T."/>
            <person name="Klenk H.P."/>
            <person name="Kyrpides N.C."/>
        </authorList>
    </citation>
    <scope>NUCLEOTIDE SEQUENCE</scope>
    <source>
        <strain evidence="4">ATCC 700263 / DSM 8902 / Z-7692</strain>
    </source>
</reference>
<organism evidence="3 4">
    <name type="scientific">Spirochaeta africana (strain ATCC 700263 / DSM 8902 / Z-7692)</name>
    <dbReference type="NCBI Taxonomy" id="889378"/>
    <lineage>
        <taxon>Bacteria</taxon>
        <taxon>Pseudomonadati</taxon>
        <taxon>Spirochaetota</taxon>
        <taxon>Spirochaetia</taxon>
        <taxon>Spirochaetales</taxon>
        <taxon>Spirochaetaceae</taxon>
        <taxon>Spirochaeta</taxon>
    </lineage>
</organism>
<dbReference type="eggNOG" id="COG0739">
    <property type="taxonomic scope" value="Bacteria"/>
</dbReference>
<dbReference type="InterPro" id="IPR016047">
    <property type="entry name" value="M23ase_b-sheet_dom"/>
</dbReference>
<evidence type="ECO:0000313" key="3">
    <source>
        <dbReference type="EMBL" id="AFG38839.1"/>
    </source>
</evidence>
<dbReference type="Proteomes" id="UP000007383">
    <property type="component" value="Chromosome"/>
</dbReference>
<name>H9UMU6_SPIAZ</name>
<protein>
    <submittedName>
        <fullName evidence="3">Metalloendopeptidase-like membrane protein</fullName>
    </submittedName>
</protein>
<dbReference type="STRING" id="889378.Spiaf_2815"/>
<dbReference type="KEGG" id="sfc:Spiaf_2815"/>
<proteinExistence type="predicted"/>
<dbReference type="EMBL" id="CP003282">
    <property type="protein sequence ID" value="AFG38839.1"/>
    <property type="molecule type" value="Genomic_DNA"/>
</dbReference>
<dbReference type="SUPFAM" id="SSF51261">
    <property type="entry name" value="Duplicated hybrid motif"/>
    <property type="match status" value="1"/>
</dbReference>
<dbReference type="Gene3D" id="2.70.70.10">
    <property type="entry name" value="Glucose Permease (Domain IIA)"/>
    <property type="match status" value="1"/>
</dbReference>
<evidence type="ECO:0000259" key="2">
    <source>
        <dbReference type="Pfam" id="PF01551"/>
    </source>
</evidence>
<dbReference type="OrthoDB" id="9809488at2"/>
<keyword evidence="4" id="KW-1185">Reference proteome</keyword>
<feature type="chain" id="PRO_5003623124" evidence="1">
    <location>
        <begin position="25"/>
        <end position="393"/>
    </location>
</feature>
<feature type="signal peptide" evidence="1">
    <location>
        <begin position="1"/>
        <end position="24"/>
    </location>
</feature>
<accession>H9UMU6</accession>
<dbReference type="HOGENOM" id="CLU_062205_1_1_12"/>
<dbReference type="GO" id="GO:0004222">
    <property type="term" value="F:metalloendopeptidase activity"/>
    <property type="evidence" value="ECO:0007669"/>
    <property type="project" value="TreeGrafter"/>
</dbReference>
<sequence length="393" mass="44125">MNRLNLARVLLAMLLCASPVLLQAQHAGDQDFFELTRRETSDGGYSFHATNRHIIPIFVSLSFPQLQGLEADQPLPIEVVLEAGAEEQEIARLSRVSNRQISFRSSAVYVRGDPSAVVHDDSHVYLLPYEHGRKYRVTQGYNGPFTHVGENQYAIDFDLEEGDPVHAARSGLVVEIKQDSSIGGPSPRYTEHANFILIQHDDGSFGNYVHLQYDGALVTVGDRVQAGDLIGLSGNTGRSSGPHLHFDVRIPTRSGRMQSLPTLFKNHDGEAIEIEQGRHYYARHPGKPEFEAFFGSELTNQDFRDHTEAITTGSLDVRVEQIDSTYVLFLQNGTDQRLEIDTTLQLRGMEATTPLQLTHRVDPQTEVFLSILRPQDGVRQAQYGYQLRFRELD</sequence>
<dbReference type="InterPro" id="IPR011055">
    <property type="entry name" value="Dup_hybrid_motif"/>
</dbReference>
<keyword evidence="1" id="KW-0732">Signal</keyword>
<dbReference type="InterPro" id="IPR050570">
    <property type="entry name" value="Cell_wall_metabolism_enzyme"/>
</dbReference>
<evidence type="ECO:0000313" key="4">
    <source>
        <dbReference type="Proteomes" id="UP000007383"/>
    </source>
</evidence>
<dbReference type="CDD" id="cd12797">
    <property type="entry name" value="M23_peptidase"/>
    <property type="match status" value="1"/>
</dbReference>
<dbReference type="Pfam" id="PF01551">
    <property type="entry name" value="Peptidase_M23"/>
    <property type="match status" value="1"/>
</dbReference>
<gene>
    <name evidence="3" type="ordered locus">Spiaf_2815</name>
</gene>
<dbReference type="AlphaFoldDB" id="H9UMU6"/>
<evidence type="ECO:0000256" key="1">
    <source>
        <dbReference type="SAM" id="SignalP"/>
    </source>
</evidence>
<dbReference type="PATRIC" id="fig|889378.3.peg.2788"/>
<dbReference type="PANTHER" id="PTHR21666">
    <property type="entry name" value="PEPTIDASE-RELATED"/>
    <property type="match status" value="1"/>
</dbReference>
<dbReference type="PANTHER" id="PTHR21666:SF270">
    <property type="entry name" value="MUREIN HYDROLASE ACTIVATOR ENVC"/>
    <property type="match status" value="1"/>
</dbReference>
<dbReference type="RefSeq" id="WP_014456821.1">
    <property type="nucleotide sequence ID" value="NC_017098.1"/>
</dbReference>